<dbReference type="Gene3D" id="1.10.132.50">
    <property type="entry name" value="ATP synthase (C/AC39) subunit, domain 3"/>
    <property type="match status" value="1"/>
</dbReference>
<dbReference type="PANTHER" id="PTHR38682">
    <property type="entry name" value="V-TYPE ATP SYNTHASE SUBUNIT C"/>
    <property type="match status" value="1"/>
</dbReference>
<keyword evidence="3" id="KW-0406">Ion transport</keyword>
<dbReference type="RefSeq" id="WP_118989951.1">
    <property type="nucleotide sequence ID" value="NZ_CP023434.1"/>
</dbReference>
<dbReference type="Proteomes" id="UP000263232">
    <property type="component" value="Chromosome"/>
</dbReference>
<dbReference type="EMBL" id="CP023434">
    <property type="protein sequence ID" value="AXY25030.1"/>
    <property type="molecule type" value="Genomic_DNA"/>
</dbReference>
<protein>
    <recommendedName>
        <fullName evidence="6">V-type ATP synthase subunit C</fullName>
    </recommendedName>
</protein>
<sequence length="334" mass="38308">MDALDFSQLNMAIRTEETRFLTQQQLEQMLDAANYEEALDVLSDTPYSQYIQEARQTQDYEAMVEAELERCYHLILAQAPSDAMRELYALSYDYHNIKILFKEMVAEADFSDHYVNIGSYPIHLFRRAVKSEVKSDLSERFNIAIQGLKERYLETADPAHIDVLIDRAYLHHLDDLMQVFEDAALKRYIQVKIDSLQSSMVLRAIQTGQGANHIRAILTDGGSINVEEYVRLADSNYEEAVLALQESGAFTRAEERLSLASRDSLRAFEKALDDTVTRDYLSEASMEVFGPLPSVAFLEAKETEVRNIRLILTSKLNDIDPALTRERMREHYAV</sequence>
<dbReference type="InterPro" id="IPR002843">
    <property type="entry name" value="ATPase_V0-cplx_csu/dsu"/>
</dbReference>
<dbReference type="OrthoDB" id="1653at2"/>
<evidence type="ECO:0000313" key="5">
    <source>
        <dbReference type="Proteomes" id="UP000263232"/>
    </source>
</evidence>
<name>A0A347WIX3_9LACT</name>
<evidence type="ECO:0000313" key="4">
    <source>
        <dbReference type="EMBL" id="AXY25030.1"/>
    </source>
</evidence>
<dbReference type="InterPro" id="IPR044911">
    <property type="entry name" value="V-type_ATPase_csu/dsu_dom_3"/>
</dbReference>
<evidence type="ECO:0000256" key="3">
    <source>
        <dbReference type="ARBA" id="ARBA00023065"/>
    </source>
</evidence>
<dbReference type="KEGG" id="abae:CL176_02745"/>
<dbReference type="PANTHER" id="PTHR38682:SF1">
    <property type="entry name" value="V-TYPE ATP SYNTHASE SUBUNIT C"/>
    <property type="match status" value="1"/>
</dbReference>
<comment type="similarity">
    <text evidence="1">Belongs to the V-ATPase V0D/AC39 subunit family.</text>
</comment>
<organism evidence="4 5">
    <name type="scientific">Suicoccus acidiformans</name>
    <dbReference type="NCBI Taxonomy" id="2036206"/>
    <lineage>
        <taxon>Bacteria</taxon>
        <taxon>Bacillati</taxon>
        <taxon>Bacillota</taxon>
        <taxon>Bacilli</taxon>
        <taxon>Lactobacillales</taxon>
        <taxon>Aerococcaceae</taxon>
        <taxon>Suicoccus</taxon>
    </lineage>
</organism>
<dbReference type="Pfam" id="PF01992">
    <property type="entry name" value="vATP-synt_AC39"/>
    <property type="match status" value="1"/>
</dbReference>
<keyword evidence="2" id="KW-0813">Transport</keyword>
<dbReference type="SUPFAM" id="SSF103486">
    <property type="entry name" value="V-type ATP synthase subunit C"/>
    <property type="match status" value="1"/>
</dbReference>
<evidence type="ECO:0000256" key="1">
    <source>
        <dbReference type="ARBA" id="ARBA00006709"/>
    </source>
</evidence>
<evidence type="ECO:0000256" key="2">
    <source>
        <dbReference type="ARBA" id="ARBA00022448"/>
    </source>
</evidence>
<dbReference type="InterPro" id="IPR035067">
    <property type="entry name" value="V-type_ATPase_csu/dsu"/>
</dbReference>
<accession>A0A347WIX3</accession>
<dbReference type="InterPro" id="IPR050873">
    <property type="entry name" value="V-ATPase_V0D/AC39_subunit"/>
</dbReference>
<reference evidence="4 5" key="1">
    <citation type="submission" date="2017-09" db="EMBL/GenBank/DDBJ databases">
        <title>Complete genome sequence of Oxytococcus suis strain ZY16052.</title>
        <authorList>
            <person name="Li F."/>
        </authorList>
    </citation>
    <scope>NUCLEOTIDE SEQUENCE [LARGE SCALE GENOMIC DNA]</scope>
    <source>
        <strain evidence="4 5">ZY16052</strain>
    </source>
</reference>
<dbReference type="InterPro" id="IPR036079">
    <property type="entry name" value="ATPase_csu/dsu_sf"/>
</dbReference>
<dbReference type="AlphaFoldDB" id="A0A347WIX3"/>
<keyword evidence="5" id="KW-1185">Reference proteome</keyword>
<dbReference type="GO" id="GO:0046961">
    <property type="term" value="F:proton-transporting ATPase activity, rotational mechanism"/>
    <property type="evidence" value="ECO:0007669"/>
    <property type="project" value="InterPro"/>
</dbReference>
<gene>
    <name evidence="4" type="ORF">CL176_02745</name>
</gene>
<evidence type="ECO:0008006" key="6">
    <source>
        <dbReference type="Google" id="ProtNLM"/>
    </source>
</evidence>
<dbReference type="Gene3D" id="1.20.1690.10">
    <property type="entry name" value="V-type ATP synthase subunit C domain"/>
    <property type="match status" value="2"/>
</dbReference>
<proteinExistence type="inferred from homology"/>